<proteinExistence type="predicted"/>
<evidence type="ECO:0000313" key="3">
    <source>
        <dbReference type="Proteomes" id="UP000274756"/>
    </source>
</evidence>
<dbReference type="AlphaFoldDB" id="A0A0N4U2L5"/>
<dbReference type="WBParaSite" id="DME_0000093001-mRNA-1">
    <property type="protein sequence ID" value="DME_0000093001-mRNA-1"/>
    <property type="gene ID" value="DME_0000093001"/>
</dbReference>
<sequence length="92" mass="10859">MRGRLFNNIILIGGNSLFAGYQRRLSLELRSHVDDIYNIGFRDVPNPITHAWQCGRDAFCANVSKDRFVTKEEYNEYGIDICIKRYFKFFED</sequence>
<organism evidence="2 4">
    <name type="scientific">Dracunculus medinensis</name>
    <name type="common">Guinea worm</name>
    <dbReference type="NCBI Taxonomy" id="318479"/>
    <lineage>
        <taxon>Eukaryota</taxon>
        <taxon>Metazoa</taxon>
        <taxon>Ecdysozoa</taxon>
        <taxon>Nematoda</taxon>
        <taxon>Chromadorea</taxon>
        <taxon>Rhabditida</taxon>
        <taxon>Spirurina</taxon>
        <taxon>Dracunculoidea</taxon>
        <taxon>Dracunculidae</taxon>
        <taxon>Dracunculus</taxon>
    </lineage>
</organism>
<name>A0A0N4U2L5_DRAME</name>
<evidence type="ECO:0000313" key="2">
    <source>
        <dbReference type="Proteomes" id="UP000038040"/>
    </source>
</evidence>
<dbReference type="OrthoDB" id="5875961at2759"/>
<dbReference type="Gene3D" id="3.30.420.40">
    <property type="match status" value="2"/>
</dbReference>
<gene>
    <name evidence="1" type="ORF">DME_LOCUS5290</name>
</gene>
<evidence type="ECO:0000313" key="4">
    <source>
        <dbReference type="WBParaSite" id="DME_0000093001-mRNA-1"/>
    </source>
</evidence>
<dbReference type="Proteomes" id="UP000038040">
    <property type="component" value="Unplaced"/>
</dbReference>
<dbReference type="EMBL" id="UYYG01001152">
    <property type="protein sequence ID" value="VDN55317.1"/>
    <property type="molecule type" value="Genomic_DNA"/>
</dbReference>
<keyword evidence="3" id="KW-1185">Reference proteome</keyword>
<dbReference type="SUPFAM" id="SSF53067">
    <property type="entry name" value="Actin-like ATPase domain"/>
    <property type="match status" value="1"/>
</dbReference>
<dbReference type="InterPro" id="IPR004000">
    <property type="entry name" value="Actin"/>
</dbReference>
<accession>A0A0N4U2L5</accession>
<protein>
    <submittedName>
        <fullName evidence="4">Actin-related protein 5</fullName>
    </submittedName>
</protein>
<evidence type="ECO:0000313" key="1">
    <source>
        <dbReference type="EMBL" id="VDN55317.1"/>
    </source>
</evidence>
<dbReference type="Proteomes" id="UP000274756">
    <property type="component" value="Unassembled WGS sequence"/>
</dbReference>
<dbReference type="STRING" id="318479.A0A0N4U2L5"/>
<dbReference type="Pfam" id="PF00022">
    <property type="entry name" value="Actin"/>
    <property type="match status" value="1"/>
</dbReference>
<dbReference type="InterPro" id="IPR043129">
    <property type="entry name" value="ATPase_NBD"/>
</dbReference>
<reference evidence="4" key="1">
    <citation type="submission" date="2017-02" db="UniProtKB">
        <authorList>
            <consortium name="WormBaseParasite"/>
        </authorList>
    </citation>
    <scope>IDENTIFICATION</scope>
</reference>
<reference evidence="1 3" key="2">
    <citation type="submission" date="2018-11" db="EMBL/GenBank/DDBJ databases">
        <authorList>
            <consortium name="Pathogen Informatics"/>
        </authorList>
    </citation>
    <scope>NUCLEOTIDE SEQUENCE [LARGE SCALE GENOMIC DNA]</scope>
</reference>